<dbReference type="Proteomes" id="UP000509120">
    <property type="component" value="Chromosome"/>
</dbReference>
<keyword evidence="4" id="KW-0411">Iron-sulfur</keyword>
<dbReference type="GO" id="GO:0051536">
    <property type="term" value="F:iron-sulfur cluster binding"/>
    <property type="evidence" value="ECO:0007669"/>
    <property type="project" value="UniProtKB-KW"/>
</dbReference>
<dbReference type="PROSITE" id="PS51918">
    <property type="entry name" value="RADICAL_SAM"/>
    <property type="match status" value="1"/>
</dbReference>
<dbReference type="Pfam" id="PF13186">
    <property type="entry name" value="SPASM"/>
    <property type="match status" value="1"/>
</dbReference>
<dbReference type="CDD" id="cd01335">
    <property type="entry name" value="Radical_SAM"/>
    <property type="match status" value="1"/>
</dbReference>
<evidence type="ECO:0000313" key="7">
    <source>
        <dbReference type="EMBL" id="SQF24980.1"/>
    </source>
</evidence>
<dbReference type="RefSeq" id="WP_014727516.1">
    <property type="nucleotide sequence ID" value="NZ_BPPS01000003.1"/>
</dbReference>
<dbReference type="GO" id="GO:0003824">
    <property type="term" value="F:catalytic activity"/>
    <property type="evidence" value="ECO:0007669"/>
    <property type="project" value="InterPro"/>
</dbReference>
<dbReference type="NCBIfam" id="TIGR04085">
    <property type="entry name" value="rSAM_more_4Fe4S"/>
    <property type="match status" value="1"/>
</dbReference>
<dbReference type="PANTHER" id="PTHR11228:SF7">
    <property type="entry name" value="PQQA PEPTIDE CYCLASE"/>
    <property type="match status" value="1"/>
</dbReference>
<reference evidence="7 8" key="1">
    <citation type="submission" date="2018-06" db="EMBL/GenBank/DDBJ databases">
        <authorList>
            <consortium name="Pathogen Informatics"/>
            <person name="Doyle S."/>
        </authorList>
    </citation>
    <scope>NUCLEOTIDE SEQUENCE [LARGE SCALE GENOMIC DNA]</scope>
    <source>
        <strain evidence="7 8">NCTC12958</strain>
    </source>
</reference>
<sequence length="405" mass="46346">MTSNVYSIFFNWYNKQGILRNNRNNKLFSLNLATFLALKFMYQFSLKKFSDSKSQVIKNVIDFLNNNEISLSKTNTKIVEFSTKIPLKVIQIEVTNKCNLRCMHCYLPDYSKELDRKKISSIVYEAKQLGVMDVDFTGGEPLLLQGLSEIIEEVLKEGMCTTIFTNAVYIPEDFKILIQRYDGIRLKVSLDGWNETIHDSIRGRGTFKRTIKNIEYFRSLGVPVTVNVVLNNKNISGVKYFLELFDRLDVKYAFDRFLPFERNNRLSISDEEFNNAILCIPNIQANCNNISESTFESFYCGAGNSYVFINSSGDVGFCPTLSSTKFCGGNINEKTLNDIWINSKFFNHIRNVRCKYYNECPANYVCQGGCRSRAQFFGGSIGSPDIQECKLAYNLTGIKPKSMSL</sequence>
<accession>A0A2X3U861</accession>
<dbReference type="EMBL" id="LR822030">
    <property type="protein sequence ID" value="CAD0155468.1"/>
    <property type="molecule type" value="Genomic_DNA"/>
</dbReference>
<dbReference type="InterPro" id="IPR013785">
    <property type="entry name" value="Aldolase_TIM"/>
</dbReference>
<evidence type="ECO:0000259" key="5">
    <source>
        <dbReference type="PROSITE" id="PS51918"/>
    </source>
</evidence>
<dbReference type="SFLD" id="SFLDG01067">
    <property type="entry name" value="SPASM/twitch_domain_containing"/>
    <property type="match status" value="1"/>
</dbReference>
<keyword evidence="2" id="KW-0479">Metal-binding</keyword>
<dbReference type="AlphaFoldDB" id="A0A2X3U861"/>
<dbReference type="SMART" id="SM00729">
    <property type="entry name" value="Elp3"/>
    <property type="match status" value="1"/>
</dbReference>
<evidence type="ECO:0000256" key="2">
    <source>
        <dbReference type="ARBA" id="ARBA00022723"/>
    </source>
</evidence>
<proteinExistence type="predicted"/>
<dbReference type="GO" id="GO:0046872">
    <property type="term" value="F:metal ion binding"/>
    <property type="evidence" value="ECO:0007669"/>
    <property type="project" value="UniProtKB-KW"/>
</dbReference>
<evidence type="ECO:0000313" key="8">
    <source>
        <dbReference type="Proteomes" id="UP000249634"/>
    </source>
</evidence>
<dbReference type="Gene3D" id="3.20.20.70">
    <property type="entry name" value="Aldolase class I"/>
    <property type="match status" value="1"/>
</dbReference>
<dbReference type="InterPro" id="IPR058240">
    <property type="entry name" value="rSAM_sf"/>
</dbReference>
<keyword evidence="1" id="KW-0949">S-adenosyl-L-methionine</keyword>
<reference evidence="6 9" key="2">
    <citation type="submission" date="2020-06" db="EMBL/GenBank/DDBJ databases">
        <authorList>
            <person name="Chuat V."/>
        </authorList>
    </citation>
    <scope>NUCLEOTIDE SEQUENCE [LARGE SCALE GENOMIC DNA]</scope>
    <source>
        <strain evidence="6">STH_CIRM_1046</strain>
    </source>
</reference>
<dbReference type="SUPFAM" id="SSF102114">
    <property type="entry name" value="Radical SAM enzymes"/>
    <property type="match status" value="1"/>
</dbReference>
<dbReference type="EMBL" id="LS483339">
    <property type="protein sequence ID" value="SQF24980.1"/>
    <property type="molecule type" value="Genomic_DNA"/>
</dbReference>
<evidence type="ECO:0000256" key="3">
    <source>
        <dbReference type="ARBA" id="ARBA00023004"/>
    </source>
</evidence>
<feature type="domain" description="Radical SAM core" evidence="5">
    <location>
        <begin position="84"/>
        <end position="291"/>
    </location>
</feature>
<organism evidence="7 8">
    <name type="scientific">Streptococcus thermophilus</name>
    <dbReference type="NCBI Taxonomy" id="1308"/>
    <lineage>
        <taxon>Bacteria</taxon>
        <taxon>Bacillati</taxon>
        <taxon>Bacillota</taxon>
        <taxon>Bacilli</taxon>
        <taxon>Lactobacillales</taxon>
        <taxon>Streptococcaceae</taxon>
        <taxon>Streptococcus</taxon>
    </lineage>
</organism>
<keyword evidence="3" id="KW-0408">Iron</keyword>
<dbReference type="InterPro" id="IPR007197">
    <property type="entry name" value="rSAM"/>
</dbReference>
<evidence type="ECO:0000256" key="4">
    <source>
        <dbReference type="ARBA" id="ARBA00023014"/>
    </source>
</evidence>
<gene>
    <name evidence="7" type="primary">moaA</name>
    <name evidence="7" type="ORF">NCTC12958_01174</name>
    <name evidence="6" type="ORF">STHERMO_0976</name>
</gene>
<dbReference type="InterPro" id="IPR023885">
    <property type="entry name" value="4Fe4S-binding_SPASM_dom"/>
</dbReference>
<evidence type="ECO:0000313" key="9">
    <source>
        <dbReference type="Proteomes" id="UP000509120"/>
    </source>
</evidence>
<dbReference type="InterPro" id="IPR050377">
    <property type="entry name" value="Radical_SAM_PqqE_MftC-like"/>
</dbReference>
<dbReference type="SFLD" id="SFLDG01386">
    <property type="entry name" value="main_SPASM_domain-containing"/>
    <property type="match status" value="1"/>
</dbReference>
<dbReference type="Pfam" id="PF04055">
    <property type="entry name" value="Radical_SAM"/>
    <property type="match status" value="1"/>
</dbReference>
<evidence type="ECO:0000313" key="6">
    <source>
        <dbReference type="EMBL" id="CAD0155468.1"/>
    </source>
</evidence>
<dbReference type="InterPro" id="IPR006638">
    <property type="entry name" value="Elp3/MiaA/NifB-like_rSAM"/>
</dbReference>
<protein>
    <submittedName>
        <fullName evidence="7">Metallo cofactor biosynthesis protein</fullName>
    </submittedName>
    <submittedName>
        <fullName evidence="6">Radical SAM domain protein</fullName>
    </submittedName>
</protein>
<name>A0A2X3U861_STRTR</name>
<evidence type="ECO:0000256" key="1">
    <source>
        <dbReference type="ARBA" id="ARBA00022691"/>
    </source>
</evidence>
<dbReference type="Proteomes" id="UP000249634">
    <property type="component" value="Chromosome 1"/>
</dbReference>
<dbReference type="PANTHER" id="PTHR11228">
    <property type="entry name" value="RADICAL SAM DOMAIN PROTEIN"/>
    <property type="match status" value="1"/>
</dbReference>
<dbReference type="SFLD" id="SFLDS00029">
    <property type="entry name" value="Radical_SAM"/>
    <property type="match status" value="1"/>
</dbReference>